<dbReference type="Proteomes" id="UP001154282">
    <property type="component" value="Unassembled WGS sequence"/>
</dbReference>
<reference evidence="1" key="1">
    <citation type="submission" date="2022-08" db="EMBL/GenBank/DDBJ databases">
        <authorList>
            <person name="Gutierrez-Valencia J."/>
        </authorList>
    </citation>
    <scope>NUCLEOTIDE SEQUENCE</scope>
</reference>
<dbReference type="CDD" id="cd09271">
    <property type="entry name" value="RNase_H2-C"/>
    <property type="match status" value="1"/>
</dbReference>
<dbReference type="PANTHER" id="PTHR47204:SF1">
    <property type="entry name" value="RIBONUCLEASE H2 SUBUNIT C"/>
    <property type="match status" value="1"/>
</dbReference>
<dbReference type="InterPro" id="IPR025886">
    <property type="entry name" value="PP2-like"/>
</dbReference>
<name>A0AAV0I4W4_9ROSI</name>
<dbReference type="Pfam" id="PF14299">
    <property type="entry name" value="PP2"/>
    <property type="match status" value="1"/>
</dbReference>
<dbReference type="Pfam" id="PF08615">
    <property type="entry name" value="RNase_H2_suC"/>
    <property type="match status" value="1"/>
</dbReference>
<keyword evidence="2" id="KW-1185">Reference proteome</keyword>
<dbReference type="AlphaFoldDB" id="A0AAV0I4W4"/>
<protein>
    <submittedName>
        <fullName evidence="1">Uncharacterized protein</fullName>
    </submittedName>
</protein>
<dbReference type="GO" id="GO:0032299">
    <property type="term" value="C:ribonuclease H2 complex"/>
    <property type="evidence" value="ECO:0007669"/>
    <property type="project" value="InterPro"/>
</dbReference>
<dbReference type="InterPro" id="IPR013924">
    <property type="entry name" value="RNase_H2_suC"/>
</dbReference>
<accession>A0AAV0I4W4</accession>
<gene>
    <name evidence="1" type="ORF">LITE_LOCUS7634</name>
</gene>
<comment type="caution">
    <text evidence="1">The sequence shown here is derived from an EMBL/GenBank/DDBJ whole genome shotgun (WGS) entry which is preliminary data.</text>
</comment>
<proteinExistence type="predicted"/>
<dbReference type="GO" id="GO:0006401">
    <property type="term" value="P:RNA catabolic process"/>
    <property type="evidence" value="ECO:0007669"/>
    <property type="project" value="InterPro"/>
</dbReference>
<evidence type="ECO:0000313" key="2">
    <source>
        <dbReference type="Proteomes" id="UP001154282"/>
    </source>
</evidence>
<dbReference type="PANTHER" id="PTHR47204">
    <property type="entry name" value="OS02G0168900 PROTEIN"/>
    <property type="match status" value="1"/>
</dbReference>
<dbReference type="EMBL" id="CAMGYJ010000003">
    <property type="protein sequence ID" value="CAI0392685.1"/>
    <property type="molecule type" value="Genomic_DNA"/>
</dbReference>
<evidence type="ECO:0000313" key="1">
    <source>
        <dbReference type="EMBL" id="CAI0392685.1"/>
    </source>
</evidence>
<organism evidence="1 2">
    <name type="scientific">Linum tenue</name>
    <dbReference type="NCBI Taxonomy" id="586396"/>
    <lineage>
        <taxon>Eukaryota</taxon>
        <taxon>Viridiplantae</taxon>
        <taxon>Streptophyta</taxon>
        <taxon>Embryophyta</taxon>
        <taxon>Tracheophyta</taxon>
        <taxon>Spermatophyta</taxon>
        <taxon>Magnoliopsida</taxon>
        <taxon>eudicotyledons</taxon>
        <taxon>Gunneridae</taxon>
        <taxon>Pentapetalae</taxon>
        <taxon>rosids</taxon>
        <taxon>fabids</taxon>
        <taxon>Malpighiales</taxon>
        <taxon>Linaceae</taxon>
        <taxon>Linum</taxon>
    </lineage>
</organism>
<dbReference type="Gene3D" id="2.40.128.680">
    <property type="match status" value="1"/>
</dbReference>
<sequence length="297" mass="32999">MDEDSNLNMGTAGIISLNKNHGTNSGVPDLTGEVHHLPCCIKYDGPSDVSDYFNPKTTGLEVDGLAEQQAYFRGRKLHGVAIPIPSGYSGFVLGKKSIGKRKVSDVNSNCWEPSAKFENITYWNHDTLPSQDDTFIRSLHWLSVAEAKSVHSKVKNQGEGKAAKSSWFKPRAFSIIWGKDGRYWHVPTDGRPAELLQASWLEVSTITSLKDSIEAGKKYAISFRLQMKQGAFGWNGCSVYLMGKIGQAGKYTAKKIKLSDQAEIDKEFETEKLEVTVATDATDMKLYFGLYEVWTGR</sequence>